<keyword evidence="4" id="KW-0547">Nucleotide-binding</keyword>
<dbReference type="InterPro" id="IPR013155">
    <property type="entry name" value="M/V/L/I-tRNA-synth_anticd-bd"/>
</dbReference>
<dbReference type="SUPFAM" id="SSF47323">
    <property type="entry name" value="Anticodon-binding domain of a subclass of class I aminoacyl-tRNA synthetases"/>
    <property type="match status" value="1"/>
</dbReference>
<name>A0A830DAN3_9LAMI</name>
<dbReference type="InterPro" id="IPR002303">
    <property type="entry name" value="Valyl-tRNA_ligase"/>
</dbReference>
<evidence type="ECO:0000259" key="9">
    <source>
        <dbReference type="Pfam" id="PF08264"/>
    </source>
</evidence>
<protein>
    <recommendedName>
        <fullName evidence="2">valine--tRNA ligase</fullName>
        <ecNumber evidence="2">6.1.1.9</ecNumber>
    </recommendedName>
    <alternativeName>
        <fullName evidence="8">Valyl-tRNA synthetase</fullName>
    </alternativeName>
</protein>
<evidence type="ECO:0000313" key="11">
    <source>
        <dbReference type="Proteomes" id="UP000653305"/>
    </source>
</evidence>
<dbReference type="GO" id="GO:0006438">
    <property type="term" value="P:valyl-tRNA aminoacylation"/>
    <property type="evidence" value="ECO:0007669"/>
    <property type="project" value="InterPro"/>
</dbReference>
<keyword evidence="6" id="KW-0648">Protein biosynthesis</keyword>
<comment type="caution">
    <text evidence="10">The sequence shown here is derived from an EMBL/GenBank/DDBJ whole genome shotgun (WGS) entry which is preliminary data.</text>
</comment>
<proteinExistence type="inferred from homology"/>
<evidence type="ECO:0000256" key="7">
    <source>
        <dbReference type="ARBA" id="ARBA00023146"/>
    </source>
</evidence>
<accession>A0A830DAN3</accession>
<dbReference type="EMBL" id="BMAC01001835">
    <property type="protein sequence ID" value="GFQ07793.1"/>
    <property type="molecule type" value="Genomic_DNA"/>
</dbReference>
<dbReference type="Gene3D" id="1.10.730.10">
    <property type="entry name" value="Isoleucyl-tRNA Synthetase, Domain 1"/>
    <property type="match status" value="1"/>
</dbReference>
<keyword evidence="7" id="KW-0030">Aminoacyl-tRNA synthetase</keyword>
<feature type="domain" description="Methionyl/Valyl/Leucyl/Isoleucyl-tRNA synthetase anticodon-binding" evidence="9">
    <location>
        <begin position="2"/>
        <end position="97"/>
    </location>
</feature>
<organism evidence="10 11">
    <name type="scientific">Phtheirospermum japonicum</name>
    <dbReference type="NCBI Taxonomy" id="374723"/>
    <lineage>
        <taxon>Eukaryota</taxon>
        <taxon>Viridiplantae</taxon>
        <taxon>Streptophyta</taxon>
        <taxon>Embryophyta</taxon>
        <taxon>Tracheophyta</taxon>
        <taxon>Spermatophyta</taxon>
        <taxon>Magnoliopsida</taxon>
        <taxon>eudicotyledons</taxon>
        <taxon>Gunneridae</taxon>
        <taxon>Pentapetalae</taxon>
        <taxon>asterids</taxon>
        <taxon>lamiids</taxon>
        <taxon>Lamiales</taxon>
        <taxon>Orobanchaceae</taxon>
        <taxon>Orobanchaceae incertae sedis</taxon>
        <taxon>Phtheirospermum</taxon>
    </lineage>
</organism>
<dbReference type="CDD" id="cd07962">
    <property type="entry name" value="Anticodon_Ia_Val"/>
    <property type="match status" value="1"/>
</dbReference>
<dbReference type="PANTHER" id="PTHR11946:SF109">
    <property type="entry name" value="VALINE--TRNA LIGASE"/>
    <property type="match status" value="1"/>
</dbReference>
<evidence type="ECO:0000256" key="2">
    <source>
        <dbReference type="ARBA" id="ARBA00013169"/>
    </source>
</evidence>
<dbReference type="EC" id="6.1.1.9" evidence="2"/>
<dbReference type="InterPro" id="IPR009080">
    <property type="entry name" value="tRNAsynth_Ia_anticodon-bd"/>
</dbReference>
<evidence type="ECO:0000256" key="8">
    <source>
        <dbReference type="ARBA" id="ARBA00029936"/>
    </source>
</evidence>
<evidence type="ECO:0000256" key="3">
    <source>
        <dbReference type="ARBA" id="ARBA00022598"/>
    </source>
</evidence>
<evidence type="ECO:0000313" key="10">
    <source>
        <dbReference type="EMBL" id="GFQ07793.1"/>
    </source>
</evidence>
<dbReference type="AlphaFoldDB" id="A0A830DAN3"/>
<keyword evidence="5" id="KW-0067">ATP-binding</keyword>
<evidence type="ECO:0000256" key="1">
    <source>
        <dbReference type="ARBA" id="ARBA00005594"/>
    </source>
</evidence>
<gene>
    <name evidence="10" type="ORF">PHJA_002923300</name>
</gene>
<dbReference type="GO" id="GO:0005524">
    <property type="term" value="F:ATP binding"/>
    <property type="evidence" value="ECO:0007669"/>
    <property type="project" value="UniProtKB-KW"/>
</dbReference>
<dbReference type="PANTHER" id="PTHR11946">
    <property type="entry name" value="VALYL-TRNA SYNTHETASES"/>
    <property type="match status" value="1"/>
</dbReference>
<dbReference type="Pfam" id="PF08264">
    <property type="entry name" value="Anticodon_1"/>
    <property type="match status" value="1"/>
</dbReference>
<keyword evidence="3 10" id="KW-0436">Ligase</keyword>
<evidence type="ECO:0000256" key="4">
    <source>
        <dbReference type="ARBA" id="ARBA00022741"/>
    </source>
</evidence>
<dbReference type="Proteomes" id="UP000653305">
    <property type="component" value="Unassembled WGS sequence"/>
</dbReference>
<reference evidence="10" key="1">
    <citation type="submission" date="2020-07" db="EMBL/GenBank/DDBJ databases">
        <title>Ethylene signaling mediates host invasion by parasitic plants.</title>
        <authorList>
            <person name="Yoshida S."/>
        </authorList>
    </citation>
    <scope>NUCLEOTIDE SEQUENCE</scope>
    <source>
        <strain evidence="10">Okayama</strain>
    </source>
</reference>
<dbReference type="GO" id="GO:0005829">
    <property type="term" value="C:cytosol"/>
    <property type="evidence" value="ECO:0007669"/>
    <property type="project" value="TreeGrafter"/>
</dbReference>
<dbReference type="OrthoDB" id="629407at2759"/>
<dbReference type="GO" id="GO:0004832">
    <property type="term" value="F:valine-tRNA ligase activity"/>
    <property type="evidence" value="ECO:0007669"/>
    <property type="project" value="UniProtKB-EC"/>
</dbReference>
<comment type="similarity">
    <text evidence="1">Belongs to the class-I aminoacyl-tRNA synthetase family.</text>
</comment>
<evidence type="ECO:0000256" key="6">
    <source>
        <dbReference type="ARBA" id="ARBA00022917"/>
    </source>
</evidence>
<sequence length="100" mass="12043">TVYSWWQHQLCDVFIELIKPYFAGDDPASRRCAQDTLWLCLDYGLRLLHPFMPFITEELWQRLPCKKDMRKESIMISEYPSPVKNWTNDNVELEMDMVVR</sequence>
<dbReference type="InterPro" id="IPR033705">
    <property type="entry name" value="Anticodon_Ia_Val"/>
</dbReference>
<feature type="non-terminal residue" evidence="10">
    <location>
        <position position="100"/>
    </location>
</feature>
<keyword evidence="11" id="KW-1185">Reference proteome</keyword>
<evidence type="ECO:0000256" key="5">
    <source>
        <dbReference type="ARBA" id="ARBA00022840"/>
    </source>
</evidence>